<dbReference type="Gene3D" id="2.160.20.10">
    <property type="entry name" value="Single-stranded right-handed beta-helix, Pectin lyase-like"/>
    <property type="match status" value="1"/>
</dbReference>
<evidence type="ECO:0000313" key="2">
    <source>
        <dbReference type="Proteomes" id="UP000241074"/>
    </source>
</evidence>
<dbReference type="InterPro" id="IPR012334">
    <property type="entry name" value="Pectin_lyas_fold"/>
</dbReference>
<organism evidence="1 2">
    <name type="scientific">Ahniella affigens</name>
    <dbReference type="NCBI Taxonomy" id="2021234"/>
    <lineage>
        <taxon>Bacteria</taxon>
        <taxon>Pseudomonadati</taxon>
        <taxon>Pseudomonadota</taxon>
        <taxon>Gammaproteobacteria</taxon>
        <taxon>Lysobacterales</taxon>
        <taxon>Rhodanobacteraceae</taxon>
        <taxon>Ahniella</taxon>
    </lineage>
</organism>
<proteinExistence type="predicted"/>
<name>A0A2P1PMD6_9GAMM</name>
<keyword evidence="2" id="KW-1185">Reference proteome</keyword>
<accession>A0A2P1PMD6</accession>
<dbReference type="KEGG" id="xba:C7S18_01825"/>
<dbReference type="InterPro" id="IPR011050">
    <property type="entry name" value="Pectin_lyase_fold/virulence"/>
</dbReference>
<sequence>MTLLAWWPGVEAALYCVDSAETMRQAINGAKASPGADEIRMKSGIYGPPIVSGPDAQYDLTLASGNDLTISGGWSGANCTAQTNDAALTLMDGNQQDRIFDIGVSGGSFGVTIRISNLMLFQGRDVGNVGGCMRIQGYQGVGANVYLERLIFAECTAGQRGGALAVITQSGHLQIKGNRFVFNTANSESAAYLNNVSGNTYFINNSVIGNTTLSPVWPALTTACNLIDYCLVANNVFWNNVDANGANRDASLVGGQSLHNNRLDAYSGVPTSAANNISADPGYHSFNDFDVHADSPLRNAGRSDFPFVSPPSLDLKGVARPGGAAIDIGAQEFNEPEGPLFANQFE</sequence>
<dbReference type="EMBL" id="CP027860">
    <property type="protein sequence ID" value="AVP96006.1"/>
    <property type="molecule type" value="Genomic_DNA"/>
</dbReference>
<dbReference type="Proteomes" id="UP000241074">
    <property type="component" value="Chromosome"/>
</dbReference>
<evidence type="ECO:0008006" key="3">
    <source>
        <dbReference type="Google" id="ProtNLM"/>
    </source>
</evidence>
<dbReference type="InterPro" id="IPR059226">
    <property type="entry name" value="Choice_anch_Q_dom"/>
</dbReference>
<dbReference type="SUPFAM" id="SSF51126">
    <property type="entry name" value="Pectin lyase-like"/>
    <property type="match status" value="1"/>
</dbReference>
<dbReference type="NCBIfam" id="NF041518">
    <property type="entry name" value="choice_anch_Q"/>
    <property type="match status" value="1"/>
</dbReference>
<reference evidence="1 2" key="2">
    <citation type="submission" date="2018-03" db="EMBL/GenBank/DDBJ databases">
        <authorList>
            <person name="Keele B.F."/>
        </authorList>
    </citation>
    <scope>NUCLEOTIDE SEQUENCE [LARGE SCALE GENOMIC DNA]</scope>
    <source>
        <strain evidence="1 2">D13</strain>
    </source>
</reference>
<gene>
    <name evidence="1" type="ORF">C7S18_01825</name>
</gene>
<evidence type="ECO:0000313" key="1">
    <source>
        <dbReference type="EMBL" id="AVP96006.1"/>
    </source>
</evidence>
<protein>
    <recommendedName>
        <fullName evidence="3">Right handed beta helix domain-containing protein</fullName>
    </recommendedName>
</protein>
<reference evidence="1 2" key="1">
    <citation type="submission" date="2018-03" db="EMBL/GenBank/DDBJ databases">
        <title>Ahniella affigens gen. nov., sp. nov., a gammaproteobacterium isolated from sandy soil near a stream.</title>
        <authorList>
            <person name="Ko Y."/>
            <person name="Kim J.-H."/>
        </authorList>
    </citation>
    <scope>NUCLEOTIDE SEQUENCE [LARGE SCALE GENOMIC DNA]</scope>
    <source>
        <strain evidence="1 2">D13</strain>
    </source>
</reference>
<dbReference type="AlphaFoldDB" id="A0A2P1PMD6"/>